<organism evidence="2 3">
    <name type="scientific">Didymella heteroderae</name>
    <dbReference type="NCBI Taxonomy" id="1769908"/>
    <lineage>
        <taxon>Eukaryota</taxon>
        <taxon>Fungi</taxon>
        <taxon>Dikarya</taxon>
        <taxon>Ascomycota</taxon>
        <taxon>Pezizomycotina</taxon>
        <taxon>Dothideomycetes</taxon>
        <taxon>Pleosporomycetidae</taxon>
        <taxon>Pleosporales</taxon>
        <taxon>Pleosporineae</taxon>
        <taxon>Didymellaceae</taxon>
        <taxon>Didymella</taxon>
    </lineage>
</organism>
<evidence type="ECO:0000256" key="1">
    <source>
        <dbReference type="SAM" id="MobiDB-lite"/>
    </source>
</evidence>
<dbReference type="OrthoDB" id="3783465at2759"/>
<dbReference type="AlphaFoldDB" id="A0A9P4WW68"/>
<sequence length="101" mass="11799">MSEAQLADITGHLNASSQLNPNNRTSKALPLTYASKLAHRVHDYFRFNLELPEVKKEHKNEPEVRKPLELEAVRKVKSFLKITYERQRPWKSELDGSMHFL</sequence>
<reference evidence="2" key="1">
    <citation type="submission" date="2019-04" db="EMBL/GenBank/DDBJ databases">
        <title>Sequencing of skin fungus with MAO and IRED activity.</title>
        <authorList>
            <person name="Marsaioli A.J."/>
            <person name="Bonatto J.M.C."/>
            <person name="Reis Junior O."/>
        </authorList>
    </citation>
    <scope>NUCLEOTIDE SEQUENCE</scope>
    <source>
        <strain evidence="2">28M1</strain>
    </source>
</reference>
<feature type="region of interest" description="Disordered" evidence="1">
    <location>
        <begin position="1"/>
        <end position="26"/>
    </location>
</feature>
<gene>
    <name evidence="2" type="ORF">E8E12_009742</name>
</gene>
<evidence type="ECO:0000313" key="3">
    <source>
        <dbReference type="Proteomes" id="UP000758155"/>
    </source>
</evidence>
<name>A0A9P4WW68_9PLEO</name>
<feature type="compositionally biased region" description="Polar residues" evidence="1">
    <location>
        <begin position="13"/>
        <end position="26"/>
    </location>
</feature>
<comment type="caution">
    <text evidence="2">The sequence shown here is derived from an EMBL/GenBank/DDBJ whole genome shotgun (WGS) entry which is preliminary data.</text>
</comment>
<dbReference type="Proteomes" id="UP000758155">
    <property type="component" value="Unassembled WGS sequence"/>
</dbReference>
<accession>A0A9P4WW68</accession>
<dbReference type="EMBL" id="SWKV01000011">
    <property type="protein sequence ID" value="KAF3043758.1"/>
    <property type="molecule type" value="Genomic_DNA"/>
</dbReference>
<keyword evidence="3" id="KW-1185">Reference proteome</keyword>
<evidence type="ECO:0000313" key="2">
    <source>
        <dbReference type="EMBL" id="KAF3043758.1"/>
    </source>
</evidence>
<proteinExistence type="predicted"/>
<protein>
    <submittedName>
        <fullName evidence="2">Uncharacterized protein</fullName>
    </submittedName>
</protein>